<dbReference type="AlphaFoldDB" id="A0A833XBY5"/>
<gene>
    <name evidence="3" type="ORF">F2P56_019380</name>
</gene>
<evidence type="ECO:0000313" key="4">
    <source>
        <dbReference type="Proteomes" id="UP000619265"/>
    </source>
</evidence>
<proteinExistence type="predicted"/>
<feature type="region of interest" description="Disordered" evidence="1">
    <location>
        <begin position="93"/>
        <end position="116"/>
    </location>
</feature>
<reference evidence="3" key="1">
    <citation type="submission" date="2015-10" db="EMBL/GenBank/DDBJ databases">
        <authorList>
            <person name="Martinez-Garcia P.J."/>
            <person name="Crepeau M.W."/>
            <person name="Puiu D."/>
            <person name="Gonzalez-Ibeas D."/>
            <person name="Whalen J."/>
            <person name="Stevens K."/>
            <person name="Paul R."/>
            <person name="Butterfield T."/>
            <person name="Britton M."/>
            <person name="Reagan R."/>
            <person name="Chakraborty S."/>
            <person name="Walawage S.L."/>
            <person name="Vasquez-Gross H.A."/>
            <person name="Cardeno C."/>
            <person name="Famula R."/>
            <person name="Pratt K."/>
            <person name="Kuruganti S."/>
            <person name="Aradhya M.K."/>
            <person name="Leslie C.A."/>
            <person name="Dandekar A.M."/>
            <person name="Salzberg S.L."/>
            <person name="Wegrzyn J.L."/>
            <person name="Langley C.H."/>
            <person name="Neale D.B."/>
        </authorList>
    </citation>
    <scope>NUCLEOTIDE SEQUENCE</scope>
    <source>
        <tissue evidence="3">Leaves</tissue>
    </source>
</reference>
<accession>A0A833XBY5</accession>
<feature type="non-terminal residue" evidence="3">
    <location>
        <position position="1"/>
    </location>
</feature>
<name>A0A833XBY5_JUGRE</name>
<dbReference type="Proteomes" id="UP000619265">
    <property type="component" value="Unassembled WGS sequence"/>
</dbReference>
<dbReference type="EMBL" id="LIHL02000008">
    <property type="protein sequence ID" value="KAF5463470.1"/>
    <property type="molecule type" value="Genomic_DNA"/>
</dbReference>
<evidence type="ECO:0000256" key="2">
    <source>
        <dbReference type="SAM" id="Phobius"/>
    </source>
</evidence>
<keyword evidence="2" id="KW-0812">Transmembrane</keyword>
<organism evidence="3 4">
    <name type="scientific">Juglans regia</name>
    <name type="common">English walnut</name>
    <dbReference type="NCBI Taxonomy" id="51240"/>
    <lineage>
        <taxon>Eukaryota</taxon>
        <taxon>Viridiplantae</taxon>
        <taxon>Streptophyta</taxon>
        <taxon>Embryophyta</taxon>
        <taxon>Tracheophyta</taxon>
        <taxon>Spermatophyta</taxon>
        <taxon>Magnoliopsida</taxon>
        <taxon>eudicotyledons</taxon>
        <taxon>Gunneridae</taxon>
        <taxon>Pentapetalae</taxon>
        <taxon>rosids</taxon>
        <taxon>fabids</taxon>
        <taxon>Fagales</taxon>
        <taxon>Juglandaceae</taxon>
        <taxon>Juglans</taxon>
    </lineage>
</organism>
<evidence type="ECO:0000256" key="1">
    <source>
        <dbReference type="SAM" id="MobiDB-lite"/>
    </source>
</evidence>
<comment type="caution">
    <text evidence="3">The sequence shown here is derived from an EMBL/GenBank/DDBJ whole genome shotgun (WGS) entry which is preliminary data.</text>
</comment>
<protein>
    <submittedName>
        <fullName evidence="3">Uncharacterized protein</fullName>
    </submittedName>
</protein>
<keyword evidence="2" id="KW-0472">Membrane</keyword>
<sequence length="237" mass="26286">SELVAVVQVLLYIGTRDACKIPKYIPITVTPLLKKAITSKHSNLGLKGFFILRDVGPTLSATQPQEAATAPPQAHNLASPWRICWKPRHLRLHQDSRPTNPAYPGRPRPGSPRRNQLTSPHLQILLLFPLAPLFLRLPLPPHPIHAPGDLPLFLQAPGPRGPRGMSCPRAGFWKLPSGGGDESDQRDSGKVRQVLLSLPRGRVRRRCLRPRFQLCAFLLLLLLPIIVIVLGLNLIRS</sequence>
<dbReference type="Gramene" id="Jr08_21920_p1">
    <property type="protein sequence ID" value="cds.Jr08_21920_p1"/>
    <property type="gene ID" value="Jr08_21920"/>
</dbReference>
<evidence type="ECO:0000313" key="3">
    <source>
        <dbReference type="EMBL" id="KAF5463470.1"/>
    </source>
</evidence>
<keyword evidence="2" id="KW-1133">Transmembrane helix</keyword>
<reference evidence="3" key="2">
    <citation type="submission" date="2020-03" db="EMBL/GenBank/DDBJ databases">
        <title>Walnut 2.0.</title>
        <authorList>
            <person name="Marrano A."/>
            <person name="Britton M."/>
            <person name="Zimin A.V."/>
            <person name="Zaini P.A."/>
            <person name="Workman R."/>
            <person name="Puiu D."/>
            <person name="Bianco L."/>
            <person name="Allen B.J."/>
            <person name="Troggio M."/>
            <person name="Leslie C.A."/>
            <person name="Timp W."/>
            <person name="Dendekar A."/>
            <person name="Salzberg S.L."/>
            <person name="Neale D.B."/>
        </authorList>
    </citation>
    <scope>NUCLEOTIDE SEQUENCE</scope>
    <source>
        <tissue evidence="3">Leaves</tissue>
    </source>
</reference>
<feature type="transmembrane region" description="Helical" evidence="2">
    <location>
        <begin position="214"/>
        <end position="235"/>
    </location>
</feature>